<evidence type="ECO:0000256" key="1">
    <source>
        <dbReference type="ARBA" id="ARBA00023117"/>
    </source>
</evidence>
<dbReference type="InterPro" id="IPR051831">
    <property type="entry name" value="Bromodomain_contain_prot"/>
</dbReference>
<keyword evidence="1 2" id="KW-0103">Bromodomain</keyword>
<dbReference type="Pfam" id="PF00439">
    <property type="entry name" value="Bromodomain"/>
    <property type="match status" value="1"/>
</dbReference>
<dbReference type="Proteomes" id="UP000594638">
    <property type="component" value="Unassembled WGS sequence"/>
</dbReference>
<organism evidence="5 6">
    <name type="scientific">Olea europaea subsp. europaea</name>
    <dbReference type="NCBI Taxonomy" id="158383"/>
    <lineage>
        <taxon>Eukaryota</taxon>
        <taxon>Viridiplantae</taxon>
        <taxon>Streptophyta</taxon>
        <taxon>Embryophyta</taxon>
        <taxon>Tracheophyta</taxon>
        <taxon>Spermatophyta</taxon>
        <taxon>Magnoliopsida</taxon>
        <taxon>eudicotyledons</taxon>
        <taxon>Gunneridae</taxon>
        <taxon>Pentapetalae</taxon>
        <taxon>asterids</taxon>
        <taxon>lamiids</taxon>
        <taxon>Lamiales</taxon>
        <taxon>Oleaceae</taxon>
        <taxon>Oleeae</taxon>
        <taxon>Olea</taxon>
    </lineage>
</organism>
<proteinExistence type="predicted"/>
<accession>A0A8S0UNE1</accession>
<dbReference type="EMBL" id="CACTIH010009058">
    <property type="protein sequence ID" value="CAA3021677.1"/>
    <property type="molecule type" value="Genomic_DNA"/>
</dbReference>
<gene>
    <name evidence="5" type="ORF">OLEA9_A022910</name>
</gene>
<keyword evidence="6" id="KW-1185">Reference proteome</keyword>
<dbReference type="SUPFAM" id="SSF47370">
    <property type="entry name" value="Bromodomain"/>
    <property type="match status" value="1"/>
</dbReference>
<feature type="region of interest" description="Disordered" evidence="3">
    <location>
        <begin position="1"/>
        <end position="54"/>
    </location>
</feature>
<reference evidence="5 6" key="1">
    <citation type="submission" date="2019-12" db="EMBL/GenBank/DDBJ databases">
        <authorList>
            <person name="Alioto T."/>
            <person name="Alioto T."/>
            <person name="Gomez Garrido J."/>
        </authorList>
    </citation>
    <scope>NUCLEOTIDE SEQUENCE [LARGE SCALE GENOMIC DNA]</scope>
</reference>
<sequence>MKNQSFRERMREQKNPEKMGQIARRKKKGRPAKPNPEAHRGGEAELPERDLRRSLRRRNVKYVFDLDDYFDDDELFEDTDDQRRREKKLKLLLKLQNDKDGGSESTSRLGAHSPTVSASASDGDKPSKKRKINARDYRETGEDKDANDDINDGDNYSGDDDEVRETKMEPKTVHSPPGTPAETLSGLPLPDKKTLELILDKLQKKDIYGVYAEPVDPEELPDYHDVIKHPMDFATVRNKLGNGAYETLEQFESDVFLICSNAMQYNAPDTIYHKQARTIQELAKKKIQKIRINNESSEKELKPEHDISTRSSSILKKQIKRTVSRTVQEPVGSDFSSGATLATGEDVQNVSNALHFGGSERPGSIDGLVEGNSSLNDTNLDKGEESLLGRGPLSRFGRKLAIHDENRRATYNISFAQLVASSESIFSTFEGEMKQLIPVGLYTDYSYARSLARFAATLGSVAWNVASQRIEKALPQGLKFGRGWVGEYEPLPTPVLILENCTVKEPTFFAKIEHTTDRRKVERNFKTSDSPMGNPVRGPFSENKLPLFGHAGDRPTVMSTTGTSGPVKEQQVRRNSTEMKSSFFFSPGIKPIDSATLSYQCQNSQPGNFVDQKKDIKLAELNSPPLANQNAANIIAHRQISKGSEMEASRSVELASKNMNLLTSGSFKQPTTSGISVGVLPNGKVVNSVDSNIIASSPSDKTKTESHYHHGQGQGLSDPVQLMRMLAEKAPDQQKPSNQLSAPQDSSPAPSSDSNAAVAAARVWMSVGAGGFRQAGDCTNLQKNQISADSLYNPTHGLQPLASRFRPEFSATGMHFQPEKNTSVHAFVPQGPQPVRVSSEVQFQNQPMVFPQLATADLSRFQLQSPWQNLSPQMLAKQKHESLPPDLNIGFQSPGSPGRHSSGVRIDSQQPDLALQL</sequence>
<dbReference type="PROSITE" id="PS00633">
    <property type="entry name" value="BROMODOMAIN_1"/>
    <property type="match status" value="1"/>
</dbReference>
<feature type="region of interest" description="Disordered" evidence="3">
    <location>
        <begin position="557"/>
        <end position="578"/>
    </location>
</feature>
<feature type="compositionally biased region" description="Basic and acidic residues" evidence="3">
    <location>
        <begin position="36"/>
        <end position="53"/>
    </location>
</feature>
<protein>
    <submittedName>
        <fullName evidence="5">Bromodomain-containing DDB_G0270170</fullName>
    </submittedName>
</protein>
<feature type="region of interest" description="Disordered" evidence="3">
    <location>
        <begin position="729"/>
        <end position="755"/>
    </location>
</feature>
<feature type="region of interest" description="Disordered" evidence="3">
    <location>
        <begin position="93"/>
        <end position="188"/>
    </location>
</feature>
<feature type="compositionally biased region" description="Acidic residues" evidence="3">
    <location>
        <begin position="145"/>
        <end position="163"/>
    </location>
</feature>
<feature type="compositionally biased region" description="Basic and acidic residues" evidence="3">
    <location>
        <begin position="1"/>
        <end position="17"/>
    </location>
</feature>
<dbReference type="SMART" id="SM00297">
    <property type="entry name" value="BROMO"/>
    <property type="match status" value="1"/>
</dbReference>
<dbReference type="CDD" id="cd04369">
    <property type="entry name" value="Bromodomain"/>
    <property type="match status" value="1"/>
</dbReference>
<feature type="domain" description="Bromo" evidence="4">
    <location>
        <begin position="203"/>
        <end position="273"/>
    </location>
</feature>
<dbReference type="PANTHER" id="PTHR22881">
    <property type="entry name" value="BROMODOMAIN CONTAINING PROTEIN"/>
    <property type="match status" value="1"/>
</dbReference>
<evidence type="ECO:0000313" key="5">
    <source>
        <dbReference type="EMBL" id="CAA3021677.1"/>
    </source>
</evidence>
<name>A0A8S0UNE1_OLEEU</name>
<feature type="region of interest" description="Disordered" evidence="3">
    <location>
        <begin position="874"/>
        <end position="917"/>
    </location>
</feature>
<dbReference type="InterPro" id="IPR018359">
    <property type="entry name" value="Bromodomain_CS"/>
</dbReference>
<feature type="compositionally biased region" description="Basic and acidic residues" evidence="3">
    <location>
        <begin position="133"/>
        <end position="144"/>
    </location>
</feature>
<dbReference type="InterPro" id="IPR001487">
    <property type="entry name" value="Bromodomain"/>
</dbReference>
<dbReference type="PANTHER" id="PTHR22881:SF42">
    <property type="entry name" value="DNA-BINDING BROMODOMAIN-CONTAINING PROTEIN"/>
    <property type="match status" value="1"/>
</dbReference>
<feature type="region of interest" description="Disordered" evidence="3">
    <location>
        <begin position="694"/>
        <end position="716"/>
    </location>
</feature>
<evidence type="ECO:0000259" key="4">
    <source>
        <dbReference type="PROSITE" id="PS50014"/>
    </source>
</evidence>
<dbReference type="OrthoDB" id="21449at2759"/>
<dbReference type="PROSITE" id="PS50014">
    <property type="entry name" value="BROMODOMAIN_2"/>
    <property type="match status" value="1"/>
</dbReference>
<evidence type="ECO:0000313" key="6">
    <source>
        <dbReference type="Proteomes" id="UP000594638"/>
    </source>
</evidence>
<dbReference type="PRINTS" id="PR00503">
    <property type="entry name" value="BROMODOMAIN"/>
</dbReference>
<feature type="compositionally biased region" description="Low complexity" evidence="3">
    <location>
        <begin position="741"/>
        <end position="755"/>
    </location>
</feature>
<evidence type="ECO:0000256" key="3">
    <source>
        <dbReference type="SAM" id="MobiDB-lite"/>
    </source>
</evidence>
<evidence type="ECO:0000256" key="2">
    <source>
        <dbReference type="PROSITE-ProRule" id="PRU00035"/>
    </source>
</evidence>
<comment type="caution">
    <text evidence="5">The sequence shown here is derived from an EMBL/GenBank/DDBJ whole genome shotgun (WGS) entry which is preliminary data.</text>
</comment>
<feature type="compositionally biased region" description="Polar residues" evidence="3">
    <location>
        <begin position="103"/>
        <end position="120"/>
    </location>
</feature>
<dbReference type="InterPro" id="IPR036427">
    <property type="entry name" value="Bromodomain-like_sf"/>
</dbReference>
<dbReference type="Gene3D" id="1.20.920.10">
    <property type="entry name" value="Bromodomain-like"/>
    <property type="match status" value="1"/>
</dbReference>
<dbReference type="AlphaFoldDB" id="A0A8S0UNE1"/>
<dbReference type="Gramene" id="OE9A022910T5">
    <property type="protein sequence ID" value="OE9A022910C5"/>
    <property type="gene ID" value="OE9A022910"/>
</dbReference>